<dbReference type="SUPFAM" id="SSF53474">
    <property type="entry name" value="alpha/beta-Hydrolases"/>
    <property type="match status" value="1"/>
</dbReference>
<comment type="similarity">
    <text evidence="1">Belongs to the AB hydrolase superfamily.</text>
</comment>
<name>A0A511Z541_9BACL</name>
<dbReference type="Gene3D" id="3.40.50.1820">
    <property type="entry name" value="alpha/beta hydrolase"/>
    <property type="match status" value="1"/>
</dbReference>
<sequence length="276" mass="30837">MDQNILFRNNVNITGKGSKAILFAPGFGCDQNMWRMVAPFFEEHFRVILFDYVGSGKSDYNAYSPSKYSDLKGYAQDVLDICDALNLKEAVFVGHSVGGIIGMLASIQEPDRFEHLIMIGPSPCYLNDPPNYSGGFVKGELEALIEMMEMNYIGWANYLSQVIMKNPDRPELSQELEESFCSTDPTVARDFAIATFFSDHREDLKMVTVPSLILQCSNDSIAPIEVGEYMHRTLSESTFSLMKATGHCPHMSHPEETIRLISDYLTTSYAGCISNG</sequence>
<dbReference type="OrthoDB" id="9780932at2"/>
<proteinExistence type="inferred from homology"/>
<reference evidence="3 4" key="1">
    <citation type="submission" date="2019-07" db="EMBL/GenBank/DDBJ databases">
        <title>Whole genome shotgun sequence of Sporosarcina luteola NBRC 105378.</title>
        <authorList>
            <person name="Hosoyama A."/>
            <person name="Uohara A."/>
            <person name="Ohji S."/>
            <person name="Ichikawa N."/>
        </authorList>
    </citation>
    <scope>NUCLEOTIDE SEQUENCE [LARGE SCALE GENOMIC DNA]</scope>
    <source>
        <strain evidence="3 4">NBRC 105378</strain>
    </source>
</reference>
<dbReference type="EMBL" id="BJYL01000011">
    <property type="protein sequence ID" value="GEN82564.1"/>
    <property type="molecule type" value="Genomic_DNA"/>
</dbReference>
<feature type="domain" description="AB hydrolase-1" evidence="2">
    <location>
        <begin position="20"/>
        <end position="254"/>
    </location>
</feature>
<evidence type="ECO:0000259" key="2">
    <source>
        <dbReference type="Pfam" id="PF00561"/>
    </source>
</evidence>
<comment type="caution">
    <text evidence="3">The sequence shown here is derived from an EMBL/GenBank/DDBJ whole genome shotgun (WGS) entry which is preliminary data.</text>
</comment>
<dbReference type="AlphaFoldDB" id="A0A511Z541"/>
<evidence type="ECO:0000256" key="1">
    <source>
        <dbReference type="ARBA" id="ARBA00008645"/>
    </source>
</evidence>
<accession>A0A511Z541</accession>
<dbReference type="RefSeq" id="WP_147055728.1">
    <property type="nucleotide sequence ID" value="NZ_BJYL01000011.1"/>
</dbReference>
<keyword evidence="4" id="KW-1185">Reference proteome</keyword>
<dbReference type="Proteomes" id="UP000321901">
    <property type="component" value="Unassembled WGS sequence"/>
</dbReference>
<dbReference type="InterPro" id="IPR029058">
    <property type="entry name" value="AB_hydrolase_fold"/>
</dbReference>
<protein>
    <submittedName>
        <fullName evidence="3">Sigma factor SigB regulation protein RsbQ</fullName>
    </submittedName>
</protein>
<organism evidence="3 4">
    <name type="scientific">Sporosarcina luteola</name>
    <dbReference type="NCBI Taxonomy" id="582850"/>
    <lineage>
        <taxon>Bacteria</taxon>
        <taxon>Bacillati</taxon>
        <taxon>Bacillota</taxon>
        <taxon>Bacilli</taxon>
        <taxon>Bacillales</taxon>
        <taxon>Caryophanaceae</taxon>
        <taxon>Sporosarcina</taxon>
    </lineage>
</organism>
<dbReference type="PRINTS" id="PR00111">
    <property type="entry name" value="ABHYDROLASE"/>
</dbReference>
<dbReference type="InterPro" id="IPR000073">
    <property type="entry name" value="AB_hydrolase_1"/>
</dbReference>
<gene>
    <name evidence="3" type="primary">rsbQ</name>
    <name evidence="3" type="ORF">SLU01_08760</name>
</gene>
<evidence type="ECO:0000313" key="4">
    <source>
        <dbReference type="Proteomes" id="UP000321901"/>
    </source>
</evidence>
<evidence type="ECO:0000313" key="3">
    <source>
        <dbReference type="EMBL" id="GEN82564.1"/>
    </source>
</evidence>
<dbReference type="Pfam" id="PF00561">
    <property type="entry name" value="Abhydrolase_1"/>
    <property type="match status" value="1"/>
</dbReference>
<dbReference type="PANTHER" id="PTHR43039">
    <property type="entry name" value="ESTERASE-RELATED"/>
    <property type="match status" value="1"/>
</dbReference>